<dbReference type="RefSeq" id="WP_109869472.1">
    <property type="nucleotide sequence ID" value="NZ_QGNA01000001.1"/>
</dbReference>
<gene>
    <name evidence="2" type="ORF">DFH01_06265</name>
</gene>
<feature type="transmembrane region" description="Helical" evidence="1">
    <location>
        <begin position="77"/>
        <end position="99"/>
    </location>
</feature>
<proteinExistence type="predicted"/>
<name>A0A317FIB6_9PROT</name>
<feature type="transmembrane region" description="Helical" evidence="1">
    <location>
        <begin position="46"/>
        <end position="65"/>
    </location>
</feature>
<accession>A0A317FIB6</accession>
<keyword evidence="1" id="KW-0472">Membrane</keyword>
<keyword evidence="3" id="KW-1185">Reference proteome</keyword>
<dbReference type="Proteomes" id="UP000245765">
    <property type="component" value="Unassembled WGS sequence"/>
</dbReference>
<organism evidence="2 3">
    <name type="scientific">Falsiroseomonas bella</name>
    <dbReference type="NCBI Taxonomy" id="2184016"/>
    <lineage>
        <taxon>Bacteria</taxon>
        <taxon>Pseudomonadati</taxon>
        <taxon>Pseudomonadota</taxon>
        <taxon>Alphaproteobacteria</taxon>
        <taxon>Acetobacterales</taxon>
        <taxon>Roseomonadaceae</taxon>
        <taxon>Falsiroseomonas</taxon>
    </lineage>
</organism>
<evidence type="ECO:0000256" key="1">
    <source>
        <dbReference type="SAM" id="Phobius"/>
    </source>
</evidence>
<feature type="transmembrane region" description="Helical" evidence="1">
    <location>
        <begin position="105"/>
        <end position="125"/>
    </location>
</feature>
<evidence type="ECO:0000313" key="2">
    <source>
        <dbReference type="EMBL" id="PWS38851.1"/>
    </source>
</evidence>
<evidence type="ECO:0000313" key="3">
    <source>
        <dbReference type="Proteomes" id="UP000245765"/>
    </source>
</evidence>
<keyword evidence="1" id="KW-1133">Transmembrane helix</keyword>
<feature type="transmembrane region" description="Helical" evidence="1">
    <location>
        <begin position="12"/>
        <end position="34"/>
    </location>
</feature>
<dbReference type="AlphaFoldDB" id="A0A317FIB6"/>
<dbReference type="EMBL" id="QGNA01000001">
    <property type="protein sequence ID" value="PWS38851.1"/>
    <property type="molecule type" value="Genomic_DNA"/>
</dbReference>
<sequence>MRANPARLLQVAAAVEVVAGAGLLLAPGLGLALLLGVRQAPAETLLAGRVLGAALLSIAASIRLTRNHASAGMQRGLVGGFAVYTILAAALLGYAGAGLGMAGPALWPAVLLHAGLALWCGLCLAGRPAPAEQGAG</sequence>
<comment type="caution">
    <text evidence="2">The sequence shown here is derived from an EMBL/GenBank/DDBJ whole genome shotgun (WGS) entry which is preliminary data.</text>
</comment>
<keyword evidence="1" id="KW-0812">Transmembrane</keyword>
<protein>
    <submittedName>
        <fullName evidence="2">Uncharacterized protein</fullName>
    </submittedName>
</protein>
<reference evidence="3" key="1">
    <citation type="submission" date="2018-05" db="EMBL/GenBank/DDBJ databases">
        <authorList>
            <person name="Du Z."/>
            <person name="Wang X."/>
        </authorList>
    </citation>
    <scope>NUCLEOTIDE SEQUENCE [LARGE SCALE GENOMIC DNA]</scope>
    <source>
        <strain evidence="3">CQN31</strain>
    </source>
</reference>